<reference evidence="1 2" key="1">
    <citation type="journal article" date="2020" name="Front. Cell. Infect. Microbiol.">
        <title>Characterization of Three Porcine Acinetobacter towneri Strains Co-Harboring tet(X3) and bla OXA-58.</title>
        <authorList>
            <person name="Ma J."/>
            <person name="Wang J."/>
            <person name="Feng J."/>
            <person name="Liu Y."/>
            <person name="Yang B."/>
            <person name="Li R."/>
            <person name="Bai L."/>
            <person name="He T."/>
            <person name="Wang X."/>
            <person name="Yang Z."/>
        </authorList>
    </citation>
    <scope>NUCLEOTIDE SEQUENCE [LARGE SCALE GENOMIC DNA]</scope>
    <source>
        <strain evidence="1 2">GX5</strain>
    </source>
</reference>
<accession>A0ABX7TBR5</accession>
<evidence type="ECO:0000313" key="1">
    <source>
        <dbReference type="EMBL" id="QTD60715.1"/>
    </source>
</evidence>
<dbReference type="RefSeq" id="WP_158660382.1">
    <property type="nucleotide sequence ID" value="NZ_AP031566.1"/>
</dbReference>
<keyword evidence="2" id="KW-1185">Reference proteome</keyword>
<evidence type="ECO:0000313" key="2">
    <source>
        <dbReference type="Proteomes" id="UP000663954"/>
    </source>
</evidence>
<dbReference type="EMBL" id="CP071770">
    <property type="protein sequence ID" value="QTD60715.1"/>
    <property type="molecule type" value="Genomic_DNA"/>
</dbReference>
<proteinExistence type="predicted"/>
<gene>
    <name evidence="1" type="ORF">J4G45_07660</name>
</gene>
<organism evidence="1 2">
    <name type="scientific">Acinetobacter towneri</name>
    <dbReference type="NCBI Taxonomy" id="202956"/>
    <lineage>
        <taxon>Bacteria</taxon>
        <taxon>Pseudomonadati</taxon>
        <taxon>Pseudomonadota</taxon>
        <taxon>Gammaproteobacteria</taxon>
        <taxon>Moraxellales</taxon>
        <taxon>Moraxellaceae</taxon>
        <taxon>Acinetobacter</taxon>
    </lineage>
</organism>
<sequence length="45" mass="4625">MTTALNGLSAAISTGMVTVAKKGGGIVIDTAKSTKRILEPVNYFV</sequence>
<protein>
    <submittedName>
        <fullName evidence="1">Uncharacterized protein</fullName>
    </submittedName>
</protein>
<name>A0ABX7TBR5_9GAMM</name>
<dbReference type="Proteomes" id="UP000663954">
    <property type="component" value="Chromosome"/>
</dbReference>
<dbReference type="GeneID" id="64223179"/>